<feature type="non-terminal residue" evidence="2">
    <location>
        <position position="1"/>
    </location>
</feature>
<dbReference type="AlphaFoldDB" id="A0A6V8P1Q5"/>
<dbReference type="EMBL" id="BLRX01000436">
    <property type="protein sequence ID" value="GFP26203.1"/>
    <property type="molecule type" value="Genomic_DNA"/>
</dbReference>
<dbReference type="Gene3D" id="3.30.420.190">
    <property type="entry name" value="conserved archaeal protein q6m145"/>
    <property type="match status" value="1"/>
</dbReference>
<gene>
    <name evidence="2" type="ORF">HKBW3S25_01694</name>
</gene>
<dbReference type="Proteomes" id="UP000543224">
    <property type="component" value="Unassembled WGS sequence"/>
</dbReference>
<proteinExistence type="predicted"/>
<evidence type="ECO:0000259" key="1">
    <source>
        <dbReference type="Pfam" id="PF01968"/>
    </source>
</evidence>
<evidence type="ECO:0000313" key="3">
    <source>
        <dbReference type="Proteomes" id="UP000543224"/>
    </source>
</evidence>
<dbReference type="Pfam" id="PF01968">
    <property type="entry name" value="Hydantoinase_A"/>
    <property type="match status" value="1"/>
</dbReference>
<organism evidence="2 3">
    <name type="scientific">Candidatus Hakubella thermalkaliphila</name>
    <dbReference type="NCBI Taxonomy" id="2754717"/>
    <lineage>
        <taxon>Bacteria</taxon>
        <taxon>Bacillati</taxon>
        <taxon>Actinomycetota</taxon>
        <taxon>Actinomycetota incertae sedis</taxon>
        <taxon>Candidatus Hakubellales</taxon>
        <taxon>Candidatus Hakubellaceae</taxon>
        <taxon>Candidatus Hakubella</taxon>
    </lineage>
</organism>
<comment type="caution">
    <text evidence="2">The sequence shown here is derived from an EMBL/GenBank/DDBJ whole genome shotgun (WGS) entry which is preliminary data.</text>
</comment>
<evidence type="ECO:0000313" key="2">
    <source>
        <dbReference type="EMBL" id="GFP26203.1"/>
    </source>
</evidence>
<dbReference type="GO" id="GO:0016787">
    <property type="term" value="F:hydrolase activity"/>
    <property type="evidence" value="ECO:0007669"/>
    <property type="project" value="InterPro"/>
</dbReference>
<dbReference type="InterPro" id="IPR002821">
    <property type="entry name" value="Hydantoinase_A"/>
</dbReference>
<name>A0A6V8P1Q5_9ACTN</name>
<protein>
    <submittedName>
        <fullName evidence="2">(4-(4-[2-(Gamma-L-glutamylamino) ethyl]phenoxymethyl)furan-2-yl)methanamine synthase</fullName>
    </submittedName>
</protein>
<reference evidence="2 3" key="1">
    <citation type="journal article" date="2020" name="Front. Microbiol.">
        <title>Single-cell genomics of novel Actinobacteria with the Wood-Ljungdahl pathway discovered in a serpentinizing system.</title>
        <authorList>
            <person name="Merino N."/>
            <person name="Kawai M."/>
            <person name="Boyd E.S."/>
            <person name="Colman D.R."/>
            <person name="McGlynn S.E."/>
            <person name="Nealson K.H."/>
            <person name="Kurokawa K."/>
            <person name="Hongoh Y."/>
        </authorList>
    </citation>
    <scope>NUCLEOTIDE SEQUENCE [LARGE SCALE GENOMIC DNA]</scope>
    <source>
        <strain evidence="2 3">S25</strain>
    </source>
</reference>
<feature type="domain" description="Hydantoinase A/oxoprolinase" evidence="1">
    <location>
        <begin position="3"/>
        <end position="121"/>
    </location>
</feature>
<accession>A0A6V8P1Q5</accession>
<sequence length="132" mass="14340">RGKNDLERLIAGELAYSGVLRTPVSALVSKVPVGGRMCRVSSEYFAISGDVYIILGLISESDYVCPTPDGRGKDPGSARERLARVVCADAEMLGPESIDQMAIYIMERQVQQITEALSQVLSALEESYISLK</sequence>